<dbReference type="Proteomes" id="UP001500326">
    <property type="component" value="Unassembled WGS sequence"/>
</dbReference>
<proteinExistence type="inferred from homology"/>
<reference evidence="8" key="1">
    <citation type="journal article" date="2019" name="Int. J. Syst. Evol. Microbiol.">
        <title>The Global Catalogue of Microorganisms (GCM) 10K type strain sequencing project: providing services to taxonomists for standard genome sequencing and annotation.</title>
        <authorList>
            <consortium name="The Broad Institute Genomics Platform"/>
            <consortium name="The Broad Institute Genome Sequencing Center for Infectious Disease"/>
            <person name="Wu L."/>
            <person name="Ma J."/>
        </authorList>
    </citation>
    <scope>NUCLEOTIDE SEQUENCE [LARGE SCALE GENOMIC DNA]</scope>
    <source>
        <strain evidence="8">JCM 14902</strain>
    </source>
</reference>
<evidence type="ECO:0000313" key="8">
    <source>
        <dbReference type="Proteomes" id="UP001500326"/>
    </source>
</evidence>
<evidence type="ECO:0000256" key="4">
    <source>
        <dbReference type="ARBA" id="ARBA00022777"/>
    </source>
</evidence>
<evidence type="ECO:0000256" key="1">
    <source>
        <dbReference type="ARBA" id="ARBA00010688"/>
    </source>
</evidence>
<dbReference type="Pfam" id="PF00294">
    <property type="entry name" value="PfkB"/>
    <property type="match status" value="1"/>
</dbReference>
<dbReference type="InterPro" id="IPR011611">
    <property type="entry name" value="PfkB_dom"/>
</dbReference>
<evidence type="ECO:0000313" key="7">
    <source>
        <dbReference type="EMBL" id="GAA1981233.1"/>
    </source>
</evidence>
<accession>A0ABP5DJA2</accession>
<gene>
    <name evidence="7" type="ORF">GCM10009777_13480</name>
</gene>
<dbReference type="CDD" id="cd01166">
    <property type="entry name" value="KdgK"/>
    <property type="match status" value="1"/>
</dbReference>
<keyword evidence="4 7" id="KW-0418">Kinase</keyword>
<evidence type="ECO:0000256" key="5">
    <source>
        <dbReference type="ARBA" id="ARBA00022840"/>
    </source>
</evidence>
<organism evidence="7 8">
    <name type="scientific">Microbacterium pumilum</name>
    <dbReference type="NCBI Taxonomy" id="344165"/>
    <lineage>
        <taxon>Bacteria</taxon>
        <taxon>Bacillati</taxon>
        <taxon>Actinomycetota</taxon>
        <taxon>Actinomycetes</taxon>
        <taxon>Micrococcales</taxon>
        <taxon>Microbacteriaceae</taxon>
        <taxon>Microbacterium</taxon>
    </lineage>
</organism>
<comment type="caution">
    <text evidence="7">The sequence shown here is derived from an EMBL/GenBank/DDBJ whole genome shotgun (WGS) entry which is preliminary data.</text>
</comment>
<dbReference type="PANTHER" id="PTHR43085">
    <property type="entry name" value="HEXOKINASE FAMILY MEMBER"/>
    <property type="match status" value="1"/>
</dbReference>
<keyword evidence="2" id="KW-0808">Transferase</keyword>
<dbReference type="RefSeq" id="WP_344059759.1">
    <property type="nucleotide sequence ID" value="NZ_BAAAOH010000001.1"/>
</dbReference>
<sequence>MSGLPTVLAIGETMGLLTPDPLVALERASTLRLDIGGAESNVASHLAHLGVPSGWASAVGDDPIGRRVRATLGERGVDTRWVVVDPSAPTGVYFKDPGPDGTRVVYYRAGSAASQLGPAFADTLPLAEVPCVHLTGITGALSDSCRALVAAIIGRREAAGLPVSYDVNHRPSLWPSRDEAARRLRAEASRCDIVFVGLDEAHALWGTESADDVRDLLREPAVLVVKDGERAAYAFDSSGRFVEPTSAIEVVEPVGAGDAFAAGYLAGVLAGGSTEDALRTGHDRARAVLMSLGDF</sequence>
<dbReference type="Gene3D" id="3.40.1190.20">
    <property type="match status" value="1"/>
</dbReference>
<evidence type="ECO:0000256" key="3">
    <source>
        <dbReference type="ARBA" id="ARBA00022741"/>
    </source>
</evidence>
<name>A0ABP5DJA2_9MICO</name>
<dbReference type="SUPFAM" id="SSF53613">
    <property type="entry name" value="Ribokinase-like"/>
    <property type="match status" value="1"/>
</dbReference>
<protein>
    <submittedName>
        <fullName evidence="7">Sugar kinase</fullName>
    </submittedName>
</protein>
<dbReference type="InterPro" id="IPR050306">
    <property type="entry name" value="PfkB_Carbo_kinase"/>
</dbReference>
<dbReference type="EMBL" id="BAAAOH010000001">
    <property type="protein sequence ID" value="GAA1981233.1"/>
    <property type="molecule type" value="Genomic_DNA"/>
</dbReference>
<evidence type="ECO:0000256" key="2">
    <source>
        <dbReference type="ARBA" id="ARBA00022679"/>
    </source>
</evidence>
<evidence type="ECO:0000259" key="6">
    <source>
        <dbReference type="Pfam" id="PF00294"/>
    </source>
</evidence>
<keyword evidence="3" id="KW-0547">Nucleotide-binding</keyword>
<dbReference type="InterPro" id="IPR029056">
    <property type="entry name" value="Ribokinase-like"/>
</dbReference>
<dbReference type="PANTHER" id="PTHR43085:SF1">
    <property type="entry name" value="PSEUDOURIDINE KINASE-RELATED"/>
    <property type="match status" value="1"/>
</dbReference>
<dbReference type="GO" id="GO:0016301">
    <property type="term" value="F:kinase activity"/>
    <property type="evidence" value="ECO:0007669"/>
    <property type="project" value="UniProtKB-KW"/>
</dbReference>
<comment type="similarity">
    <text evidence="1">Belongs to the carbohydrate kinase PfkB family.</text>
</comment>
<feature type="domain" description="Carbohydrate kinase PfkB" evidence="6">
    <location>
        <begin position="7"/>
        <end position="291"/>
    </location>
</feature>
<keyword evidence="8" id="KW-1185">Reference proteome</keyword>
<keyword evidence="5" id="KW-0067">ATP-binding</keyword>